<proteinExistence type="predicted"/>
<sequence>MHNQNITPKSLKQYKPLHDWIKQHEFTDLKFDIKKHLPTKDEDIKKPYNHSETTTFKSDMYLDVIDVVWMWVNGIDPQWLGNTIKYNISMEELNTLIYLVKSVCMYNPYIKHITSSYKIKFLHGLV</sequence>
<evidence type="ECO:0000313" key="1">
    <source>
        <dbReference type="EMBL" id="GAB1224504.1"/>
    </source>
</evidence>
<keyword evidence="2" id="KW-1185">Reference proteome</keyword>
<gene>
    <name evidence="1" type="ORF">ENUP19_0205G0006</name>
</gene>
<name>A0ABQ0DNR5_9EUKA</name>
<comment type="caution">
    <text evidence="1">The sequence shown here is derived from an EMBL/GenBank/DDBJ whole genome shotgun (WGS) entry which is preliminary data.</text>
</comment>
<dbReference type="EMBL" id="BAAFRS010000205">
    <property type="protein sequence ID" value="GAB1224504.1"/>
    <property type="molecule type" value="Genomic_DNA"/>
</dbReference>
<reference evidence="1 2" key="1">
    <citation type="journal article" date="2019" name="PLoS Negl. Trop. Dis.">
        <title>Whole genome sequencing of Entamoeba nuttalli reveals mammalian host-related molecular signatures and a novel octapeptide-repeat surface protein.</title>
        <authorList>
            <person name="Tanaka M."/>
            <person name="Makiuchi T."/>
            <person name="Komiyama T."/>
            <person name="Shiina T."/>
            <person name="Osaki K."/>
            <person name="Tachibana H."/>
        </authorList>
    </citation>
    <scope>NUCLEOTIDE SEQUENCE [LARGE SCALE GENOMIC DNA]</scope>
    <source>
        <strain evidence="1 2">P19-061405</strain>
    </source>
</reference>
<evidence type="ECO:0000313" key="2">
    <source>
        <dbReference type="Proteomes" id="UP001628156"/>
    </source>
</evidence>
<protein>
    <submittedName>
        <fullName evidence="1">Uncharacterized protein</fullName>
    </submittedName>
</protein>
<organism evidence="1 2">
    <name type="scientific">Entamoeba nuttalli</name>
    <dbReference type="NCBI Taxonomy" id="412467"/>
    <lineage>
        <taxon>Eukaryota</taxon>
        <taxon>Amoebozoa</taxon>
        <taxon>Evosea</taxon>
        <taxon>Archamoebae</taxon>
        <taxon>Mastigamoebida</taxon>
        <taxon>Entamoebidae</taxon>
        <taxon>Entamoeba</taxon>
    </lineage>
</organism>
<dbReference type="Proteomes" id="UP001628156">
    <property type="component" value="Unassembled WGS sequence"/>
</dbReference>
<accession>A0ABQ0DNR5</accession>